<comment type="caution">
    <text evidence="1">The sequence shown here is derived from an EMBL/GenBank/DDBJ whole genome shotgun (WGS) entry which is preliminary data.</text>
</comment>
<dbReference type="InterPro" id="IPR018936">
    <property type="entry name" value="PI3/4_kinase_CS"/>
</dbReference>
<dbReference type="Proteomes" id="UP001165986">
    <property type="component" value="Unassembled WGS sequence"/>
</dbReference>
<protein>
    <submittedName>
        <fullName evidence="1">Uncharacterized protein</fullName>
    </submittedName>
</protein>
<gene>
    <name evidence="1" type="ORF">FNW02_36650</name>
</gene>
<dbReference type="PROSITE" id="PS00915">
    <property type="entry name" value="PI3_4_KINASE_1"/>
    <property type="match status" value="1"/>
</dbReference>
<name>A0AA41BAA7_9NOST</name>
<evidence type="ECO:0000313" key="1">
    <source>
        <dbReference type="EMBL" id="MBD6621098.1"/>
    </source>
</evidence>
<dbReference type="AlphaFoldDB" id="A0AA41BAA7"/>
<accession>A0AA41BAA7</accession>
<sequence>MKQPCFDCPFNKSVRYALSPEKAHDILEAITHDKAFHCHKTVDYSDSHEGRVTSDSKLCFGAVLFLENTVKGGCRSNVMFRLGLMCKEFKLDDLRQDESVYQSFEEFLEEVVYSP</sequence>
<proteinExistence type="predicted"/>
<reference evidence="1" key="1">
    <citation type="submission" date="2019-07" db="EMBL/GenBank/DDBJ databases">
        <title>Toxilogical consequences of a new and cryptic species of cyanobacteria (Komarekiella delphini-convector) recovered from the epidermis of a bottlenose dolphin and 1500 ft. in the air.</title>
        <authorList>
            <person name="Brown A.O."/>
            <person name="Dvorak P."/>
            <person name="Villanueva C.D."/>
            <person name="Foss A.J."/>
            <person name="Garvey A.D."/>
            <person name="Gibson Q.A."/>
            <person name="Johansen J.R."/>
            <person name="Casamatta D.A."/>
        </authorList>
    </citation>
    <scope>NUCLEOTIDE SEQUENCE</scope>
    <source>
        <strain evidence="1">SJRDD-AB1</strain>
    </source>
</reference>
<dbReference type="RefSeq" id="WP_191762420.1">
    <property type="nucleotide sequence ID" value="NZ_VJXY01000113.1"/>
</dbReference>
<keyword evidence="2" id="KW-1185">Reference proteome</keyword>
<dbReference type="GO" id="GO:0016301">
    <property type="term" value="F:kinase activity"/>
    <property type="evidence" value="ECO:0007669"/>
    <property type="project" value="InterPro"/>
</dbReference>
<organism evidence="1 2">
    <name type="scientific">Komarekiella delphini-convector SJRDD-AB1</name>
    <dbReference type="NCBI Taxonomy" id="2593771"/>
    <lineage>
        <taxon>Bacteria</taxon>
        <taxon>Bacillati</taxon>
        <taxon>Cyanobacteriota</taxon>
        <taxon>Cyanophyceae</taxon>
        <taxon>Nostocales</taxon>
        <taxon>Nostocaceae</taxon>
        <taxon>Komarekiella</taxon>
        <taxon>Komarekiella delphini-convector</taxon>
    </lineage>
</organism>
<dbReference type="EMBL" id="VJXY01000113">
    <property type="protein sequence ID" value="MBD6621098.1"/>
    <property type="molecule type" value="Genomic_DNA"/>
</dbReference>
<evidence type="ECO:0000313" key="2">
    <source>
        <dbReference type="Proteomes" id="UP001165986"/>
    </source>
</evidence>